<dbReference type="OrthoDB" id="264392at2759"/>
<feature type="domain" description="Abscisic acid G-protein coupled receptor-like" evidence="2">
    <location>
        <begin position="2"/>
        <end position="113"/>
    </location>
</feature>
<proteinExistence type="predicted"/>
<name>A0A136JBE6_9PEZI</name>
<protein>
    <submittedName>
        <fullName evidence="3">Abscisic acid G-protein coupled receptor-like domain-containing protein</fullName>
    </submittedName>
</protein>
<dbReference type="InterPro" id="IPR015672">
    <property type="entry name" value="GPHR/GTG"/>
</dbReference>
<evidence type="ECO:0000313" key="3">
    <source>
        <dbReference type="EMBL" id="KXJ94480.1"/>
    </source>
</evidence>
<dbReference type="InParanoid" id="A0A136JBE6"/>
<dbReference type="PANTHER" id="PTHR15948">
    <property type="entry name" value="G-PROTEIN COUPLED RECEPTOR 89-RELATED"/>
    <property type="match status" value="1"/>
</dbReference>
<dbReference type="STRING" id="196109.A0A136JBE6"/>
<organism evidence="3 4">
    <name type="scientific">Microdochium bolleyi</name>
    <dbReference type="NCBI Taxonomy" id="196109"/>
    <lineage>
        <taxon>Eukaryota</taxon>
        <taxon>Fungi</taxon>
        <taxon>Dikarya</taxon>
        <taxon>Ascomycota</taxon>
        <taxon>Pezizomycotina</taxon>
        <taxon>Sordariomycetes</taxon>
        <taxon>Xylariomycetidae</taxon>
        <taxon>Xylariales</taxon>
        <taxon>Microdochiaceae</taxon>
        <taxon>Microdochium</taxon>
    </lineage>
</organism>
<keyword evidence="1" id="KW-1133">Transmembrane helix</keyword>
<evidence type="ECO:0000259" key="2">
    <source>
        <dbReference type="Pfam" id="PF12430"/>
    </source>
</evidence>
<keyword evidence="3" id="KW-0675">Receptor</keyword>
<gene>
    <name evidence="3" type="ORF">Micbo1qcDRAFT_159653</name>
</gene>
<dbReference type="AlphaFoldDB" id="A0A136JBE6"/>
<reference evidence="4" key="1">
    <citation type="submission" date="2016-02" db="EMBL/GenBank/DDBJ databases">
        <title>Draft genome sequence of Microdochium bolleyi, a fungal endophyte of beachgrass.</title>
        <authorList>
            <consortium name="DOE Joint Genome Institute"/>
            <person name="David A.S."/>
            <person name="May G."/>
            <person name="Haridas S."/>
            <person name="Lim J."/>
            <person name="Wang M."/>
            <person name="Labutti K."/>
            <person name="Lipzen A."/>
            <person name="Barry K."/>
            <person name="Grigoriev I.V."/>
        </authorList>
    </citation>
    <scope>NUCLEOTIDE SEQUENCE [LARGE SCALE GENOMIC DNA]</scope>
    <source>
        <strain evidence="4">J235TASD1</strain>
    </source>
</reference>
<accession>A0A136JBE6</accession>
<dbReference type="EMBL" id="KQ964247">
    <property type="protein sequence ID" value="KXJ94480.1"/>
    <property type="molecule type" value="Genomic_DNA"/>
</dbReference>
<feature type="transmembrane region" description="Helical" evidence="1">
    <location>
        <begin position="46"/>
        <end position="64"/>
    </location>
</feature>
<evidence type="ECO:0000256" key="1">
    <source>
        <dbReference type="SAM" id="Phobius"/>
    </source>
</evidence>
<dbReference type="Pfam" id="PF12430">
    <property type="entry name" value="ABA_GPCR"/>
    <property type="match status" value="1"/>
</dbReference>
<keyword evidence="1" id="KW-0812">Transmembrane</keyword>
<keyword evidence="4" id="KW-1185">Reference proteome</keyword>
<sequence length="134" mass="14689">MAWARQISFLLSGVILAASANSVLQTFHLFARWTPGLLYQAQANLALLIGQISAIYVISAALLLRSNLPKEMSSAIGDALESALEPGFVDRWFEGWFLLASVLTAAGIWVGRKLGEMGEDWDDISMEEMGQKRS</sequence>
<keyword evidence="1" id="KW-0472">Membrane</keyword>
<dbReference type="InterPro" id="IPR025969">
    <property type="entry name" value="ABA_GPCR_dom"/>
</dbReference>
<evidence type="ECO:0000313" key="4">
    <source>
        <dbReference type="Proteomes" id="UP000070501"/>
    </source>
</evidence>
<dbReference type="Proteomes" id="UP000070501">
    <property type="component" value="Unassembled WGS sequence"/>
</dbReference>
<dbReference type="PANTHER" id="PTHR15948:SF0">
    <property type="entry name" value="GOLGI PH REGULATOR A-RELATED"/>
    <property type="match status" value="1"/>
</dbReference>